<feature type="transmembrane region" description="Helical" evidence="8">
    <location>
        <begin position="259"/>
        <end position="281"/>
    </location>
</feature>
<keyword evidence="6 8" id="KW-1133">Transmembrane helix</keyword>
<protein>
    <recommendedName>
        <fullName evidence="10">AI-2E family transporter</fullName>
    </recommendedName>
</protein>
<organism evidence="9">
    <name type="scientific">marine metagenome</name>
    <dbReference type="NCBI Taxonomy" id="408172"/>
    <lineage>
        <taxon>unclassified sequences</taxon>
        <taxon>metagenomes</taxon>
        <taxon>ecological metagenomes</taxon>
    </lineage>
</organism>
<evidence type="ECO:0000256" key="7">
    <source>
        <dbReference type="ARBA" id="ARBA00023136"/>
    </source>
</evidence>
<evidence type="ECO:0000256" key="2">
    <source>
        <dbReference type="ARBA" id="ARBA00009773"/>
    </source>
</evidence>
<feature type="transmembrane region" description="Helical" evidence="8">
    <location>
        <begin position="65"/>
        <end position="87"/>
    </location>
</feature>
<reference evidence="9" key="1">
    <citation type="submission" date="2018-05" db="EMBL/GenBank/DDBJ databases">
        <authorList>
            <person name="Lanie J.A."/>
            <person name="Ng W.-L."/>
            <person name="Kazmierczak K.M."/>
            <person name="Andrzejewski T.M."/>
            <person name="Davidsen T.M."/>
            <person name="Wayne K.J."/>
            <person name="Tettelin H."/>
            <person name="Glass J.I."/>
            <person name="Rusch D."/>
            <person name="Podicherti R."/>
            <person name="Tsui H.-C.T."/>
            <person name="Winkler M.E."/>
        </authorList>
    </citation>
    <scope>NUCLEOTIDE SEQUENCE</scope>
</reference>
<dbReference type="GO" id="GO:0005886">
    <property type="term" value="C:plasma membrane"/>
    <property type="evidence" value="ECO:0007669"/>
    <property type="project" value="UniProtKB-SubCell"/>
</dbReference>
<evidence type="ECO:0000256" key="5">
    <source>
        <dbReference type="ARBA" id="ARBA00022692"/>
    </source>
</evidence>
<dbReference type="PANTHER" id="PTHR21716:SF53">
    <property type="entry name" value="PERMEASE PERM-RELATED"/>
    <property type="match status" value="1"/>
</dbReference>
<evidence type="ECO:0000256" key="4">
    <source>
        <dbReference type="ARBA" id="ARBA00022475"/>
    </source>
</evidence>
<evidence type="ECO:0000313" key="9">
    <source>
        <dbReference type="EMBL" id="SUZ68664.1"/>
    </source>
</evidence>
<feature type="transmembrane region" description="Helical" evidence="8">
    <location>
        <begin position="142"/>
        <end position="167"/>
    </location>
</feature>
<keyword evidence="4" id="KW-1003">Cell membrane</keyword>
<sequence>MPKWFPRATALFLSGLALLGAAIWMLIRVRSLIIVVLVSLFLSFAIEPAVNWLARRGWRRGLATLAMFILILLALGGFLFAMGSVLADQITKLTSEAPGYIAQIERWLEDQFGIVLETDSLIAEFSSGGSAARLASNVAGDLVSIGTALMSLIFQTLTVLLFTYYLVADGPKLRRLLCSALPPSKQAVMLKGWEIAIDKTGAYIYSRTLLGVAAFLVHWIVFALLDVPSPVPLALWVGIMSQFVPVAGTYLAGLLPILIALLHQPISALWVLIAIAVYQQLENYLFAPRITAHTMNIHPAVAFGTVIAGASLMGVVGTLLAVPVAATVQAFVSTYIQRHELIDSELLDDVESEENSNTEDP</sequence>
<dbReference type="GO" id="GO:0055085">
    <property type="term" value="P:transmembrane transport"/>
    <property type="evidence" value="ECO:0007669"/>
    <property type="project" value="TreeGrafter"/>
</dbReference>
<dbReference type="Pfam" id="PF01594">
    <property type="entry name" value="AI-2E_transport"/>
    <property type="match status" value="1"/>
</dbReference>
<feature type="transmembrane region" description="Helical" evidence="8">
    <location>
        <begin position="233"/>
        <end position="252"/>
    </location>
</feature>
<keyword evidence="7 8" id="KW-0472">Membrane</keyword>
<keyword evidence="3" id="KW-0813">Transport</keyword>
<evidence type="ECO:0000256" key="3">
    <source>
        <dbReference type="ARBA" id="ARBA00022448"/>
    </source>
</evidence>
<feature type="transmembrane region" description="Helical" evidence="8">
    <location>
        <begin position="209"/>
        <end position="227"/>
    </location>
</feature>
<evidence type="ECO:0008006" key="10">
    <source>
        <dbReference type="Google" id="ProtNLM"/>
    </source>
</evidence>
<gene>
    <name evidence="9" type="ORF">METZ01_LOCUS21518</name>
</gene>
<comment type="subcellular location">
    <subcellularLocation>
        <location evidence="1">Cell membrane</location>
        <topology evidence="1">Multi-pass membrane protein</topology>
    </subcellularLocation>
</comment>
<dbReference type="PANTHER" id="PTHR21716">
    <property type="entry name" value="TRANSMEMBRANE PROTEIN"/>
    <property type="match status" value="1"/>
</dbReference>
<name>A0A381PPX6_9ZZZZ</name>
<dbReference type="EMBL" id="UINC01001039">
    <property type="protein sequence ID" value="SUZ68664.1"/>
    <property type="molecule type" value="Genomic_DNA"/>
</dbReference>
<evidence type="ECO:0000256" key="8">
    <source>
        <dbReference type="SAM" id="Phobius"/>
    </source>
</evidence>
<proteinExistence type="inferred from homology"/>
<accession>A0A381PPX6</accession>
<dbReference type="InterPro" id="IPR002549">
    <property type="entry name" value="AI-2E-like"/>
</dbReference>
<evidence type="ECO:0000256" key="6">
    <source>
        <dbReference type="ARBA" id="ARBA00022989"/>
    </source>
</evidence>
<comment type="similarity">
    <text evidence="2">Belongs to the autoinducer-2 exporter (AI-2E) (TC 2.A.86) family.</text>
</comment>
<dbReference type="AlphaFoldDB" id="A0A381PPX6"/>
<feature type="transmembrane region" description="Helical" evidence="8">
    <location>
        <begin position="301"/>
        <end position="328"/>
    </location>
</feature>
<feature type="transmembrane region" description="Helical" evidence="8">
    <location>
        <begin position="32"/>
        <end position="53"/>
    </location>
</feature>
<keyword evidence="5 8" id="KW-0812">Transmembrane</keyword>
<evidence type="ECO:0000256" key="1">
    <source>
        <dbReference type="ARBA" id="ARBA00004651"/>
    </source>
</evidence>